<gene>
    <name evidence="2" type="ORF">Amon01_000490400</name>
</gene>
<reference evidence="2" key="1">
    <citation type="submission" date="2023-04" db="EMBL/GenBank/DDBJ databases">
        <title>Ambrosiozyma monospora NBRC 1965.</title>
        <authorList>
            <person name="Ichikawa N."/>
            <person name="Sato H."/>
            <person name="Tonouchi N."/>
        </authorList>
    </citation>
    <scope>NUCLEOTIDE SEQUENCE</scope>
    <source>
        <strain evidence="2">NBRC 1965</strain>
    </source>
</reference>
<accession>A0A9W6Z1X0</accession>
<evidence type="ECO:0000313" key="3">
    <source>
        <dbReference type="Proteomes" id="UP001165063"/>
    </source>
</evidence>
<dbReference type="AlphaFoldDB" id="A0A9W6Z1X0"/>
<evidence type="ECO:0000313" key="2">
    <source>
        <dbReference type="EMBL" id="GMG38051.1"/>
    </source>
</evidence>
<feature type="region of interest" description="Disordered" evidence="1">
    <location>
        <begin position="82"/>
        <end position="108"/>
    </location>
</feature>
<name>A0A9W6Z1X0_AMBMO</name>
<evidence type="ECO:0000256" key="1">
    <source>
        <dbReference type="SAM" id="MobiDB-lite"/>
    </source>
</evidence>
<dbReference type="Proteomes" id="UP001165063">
    <property type="component" value="Unassembled WGS sequence"/>
</dbReference>
<comment type="caution">
    <text evidence="2">The sequence shown here is derived from an EMBL/GenBank/DDBJ whole genome shotgun (WGS) entry which is preliminary data.</text>
</comment>
<dbReference type="EMBL" id="BSXU01002496">
    <property type="protein sequence ID" value="GMG38051.1"/>
    <property type="molecule type" value="Genomic_DNA"/>
</dbReference>
<proteinExistence type="predicted"/>
<sequence>MQGNEDGKLKVKSILVTDILKHFESVKLVQTPALITSKQRHLSNSFEIVAKRDGVMPEQVKRVTKSRKITSVVRHAPKRLASVSEVHEMSQESPDLEDEPNIDELMQL</sequence>
<organism evidence="2 3">
    <name type="scientific">Ambrosiozyma monospora</name>
    <name type="common">Yeast</name>
    <name type="synonym">Endomycopsis monosporus</name>
    <dbReference type="NCBI Taxonomy" id="43982"/>
    <lineage>
        <taxon>Eukaryota</taxon>
        <taxon>Fungi</taxon>
        <taxon>Dikarya</taxon>
        <taxon>Ascomycota</taxon>
        <taxon>Saccharomycotina</taxon>
        <taxon>Pichiomycetes</taxon>
        <taxon>Pichiales</taxon>
        <taxon>Pichiaceae</taxon>
        <taxon>Ambrosiozyma</taxon>
    </lineage>
</organism>
<keyword evidence="3" id="KW-1185">Reference proteome</keyword>
<protein>
    <submittedName>
        <fullName evidence="2">Unnamed protein product</fullName>
    </submittedName>
</protein>